<dbReference type="AlphaFoldDB" id="A0A8H7ZZI0"/>
<dbReference type="Proteomes" id="UP000673691">
    <property type="component" value="Unassembled WGS sequence"/>
</dbReference>
<comment type="caution">
    <text evidence="1">The sequence shown here is derived from an EMBL/GenBank/DDBJ whole genome shotgun (WGS) entry which is preliminary data.</text>
</comment>
<reference evidence="1 2" key="1">
    <citation type="journal article" name="Sci. Rep.">
        <title>Genome-scale phylogenetic analyses confirm Olpidium as the closest living zoosporic fungus to the non-flagellated, terrestrial fungi.</title>
        <authorList>
            <person name="Chang Y."/>
            <person name="Rochon D."/>
            <person name="Sekimoto S."/>
            <person name="Wang Y."/>
            <person name="Chovatia M."/>
            <person name="Sandor L."/>
            <person name="Salamov A."/>
            <person name="Grigoriev I.V."/>
            <person name="Stajich J.E."/>
            <person name="Spatafora J.W."/>
        </authorList>
    </citation>
    <scope>NUCLEOTIDE SEQUENCE [LARGE SCALE GENOMIC DNA]</scope>
    <source>
        <strain evidence="1">S191</strain>
    </source>
</reference>
<keyword evidence="2" id="KW-1185">Reference proteome</keyword>
<evidence type="ECO:0000313" key="2">
    <source>
        <dbReference type="Proteomes" id="UP000673691"/>
    </source>
</evidence>
<proteinExistence type="predicted"/>
<dbReference type="OrthoDB" id="10267127at2759"/>
<feature type="non-terminal residue" evidence="1">
    <location>
        <position position="1"/>
    </location>
</feature>
<protein>
    <submittedName>
        <fullName evidence="1">Uncharacterized protein</fullName>
    </submittedName>
</protein>
<gene>
    <name evidence="1" type="ORF">BJ554DRAFT_5489</name>
</gene>
<dbReference type="EMBL" id="JAEFCI010002474">
    <property type="protein sequence ID" value="KAG5462211.1"/>
    <property type="molecule type" value="Genomic_DNA"/>
</dbReference>
<organism evidence="1 2">
    <name type="scientific">Olpidium bornovanus</name>
    <dbReference type="NCBI Taxonomy" id="278681"/>
    <lineage>
        <taxon>Eukaryota</taxon>
        <taxon>Fungi</taxon>
        <taxon>Fungi incertae sedis</taxon>
        <taxon>Olpidiomycota</taxon>
        <taxon>Olpidiomycotina</taxon>
        <taxon>Olpidiomycetes</taxon>
        <taxon>Olpidiales</taxon>
        <taxon>Olpidiaceae</taxon>
        <taxon>Olpidium</taxon>
    </lineage>
</organism>
<evidence type="ECO:0000313" key="1">
    <source>
        <dbReference type="EMBL" id="KAG5462211.1"/>
    </source>
</evidence>
<accession>A0A8H7ZZI0</accession>
<sequence length="589" mass="63498">ECQPRRLESLRPSRQIIDLVRSPLSQPLSTAAVRQRPKTMLRPAVAALVSLMITAVAPRLTGAGTVTFRVVSPDGVPSVSVSGGPARQMVQFVTNITESPYYTLEVPDAPAPPFTYRYSAGSAAEPFARTFAADGRASTYNDFFNRNGTLSKLPNLPLVFGSAWSRGWGRTPTFDDQYIPTIYFSGDQAAVNTMLTSESVIPANLTMMAIMKDEAFVYPAPIGFYLMTDSATSNSFLRAEFHGEPSYKQYTLYGSLVKAENPFLFMYNGPDRADYPEVSVHYLGRNPIAPPLQTLIERWIEPLAMTIPGSDASVDENLKPNVDLDTLIKSAAGKWFYISSNAEESFGVGLTTYHTTRDVISSSFRRYQYKKPRPVIQKLMEAPKYAAHMGYVLSELTKSLFNSNTLAARVQAQAARIRPEVAWDRSLARPSPGIADLYTIVDFDRGLTATAERPSRVVAVGSSENATIPGVGWGVLTWVSQKSSAVSAELGVQPSAAGAGGPDPVTTAPSVEQLKGHQSLLSGAPPRATTAGRLLAAACAVGGAVAAVSSEAVKNGAPVSRPATGADLISRQSLRLTMPERLFIELTVE</sequence>
<name>A0A8H7ZZI0_9FUNG</name>